<evidence type="ECO:0000313" key="3">
    <source>
        <dbReference type="Proteomes" id="UP000652761"/>
    </source>
</evidence>
<dbReference type="EMBL" id="NMUH01000143">
    <property type="protein sequence ID" value="MQL72813.1"/>
    <property type="molecule type" value="Genomic_DNA"/>
</dbReference>
<evidence type="ECO:0000256" key="1">
    <source>
        <dbReference type="SAM" id="SignalP"/>
    </source>
</evidence>
<dbReference type="Proteomes" id="UP000652761">
    <property type="component" value="Unassembled WGS sequence"/>
</dbReference>
<comment type="caution">
    <text evidence="2">The sequence shown here is derived from an EMBL/GenBank/DDBJ whole genome shotgun (WGS) entry which is preliminary data.</text>
</comment>
<dbReference type="AlphaFoldDB" id="A0A843TTR1"/>
<keyword evidence="1" id="KW-0732">Signal</keyword>
<feature type="signal peptide" evidence="1">
    <location>
        <begin position="1"/>
        <end position="21"/>
    </location>
</feature>
<name>A0A843TTR1_COLES</name>
<sequence>SSPRLVGKISLLALLISGAAIDEREPLCKGSRHSLKEVLDAPGIMSLIKDTKAAQEVRALKDFFSMLSNVSSIL</sequence>
<accession>A0A843TTR1</accession>
<keyword evidence="3" id="KW-1185">Reference proteome</keyword>
<proteinExistence type="predicted"/>
<evidence type="ECO:0000313" key="2">
    <source>
        <dbReference type="EMBL" id="MQL72813.1"/>
    </source>
</evidence>
<gene>
    <name evidence="2" type="ORF">Taro_005159</name>
</gene>
<feature type="non-terminal residue" evidence="2">
    <location>
        <position position="1"/>
    </location>
</feature>
<feature type="chain" id="PRO_5032332229" evidence="1">
    <location>
        <begin position="22"/>
        <end position="74"/>
    </location>
</feature>
<organism evidence="2 3">
    <name type="scientific">Colocasia esculenta</name>
    <name type="common">Wild taro</name>
    <name type="synonym">Arum esculentum</name>
    <dbReference type="NCBI Taxonomy" id="4460"/>
    <lineage>
        <taxon>Eukaryota</taxon>
        <taxon>Viridiplantae</taxon>
        <taxon>Streptophyta</taxon>
        <taxon>Embryophyta</taxon>
        <taxon>Tracheophyta</taxon>
        <taxon>Spermatophyta</taxon>
        <taxon>Magnoliopsida</taxon>
        <taxon>Liliopsida</taxon>
        <taxon>Araceae</taxon>
        <taxon>Aroideae</taxon>
        <taxon>Colocasieae</taxon>
        <taxon>Colocasia</taxon>
    </lineage>
</organism>
<reference evidence="2" key="1">
    <citation type="submission" date="2017-07" db="EMBL/GenBank/DDBJ databases">
        <title>Taro Niue Genome Assembly and Annotation.</title>
        <authorList>
            <person name="Atibalentja N."/>
            <person name="Keating K."/>
            <person name="Fields C.J."/>
        </authorList>
    </citation>
    <scope>NUCLEOTIDE SEQUENCE</scope>
    <source>
        <strain evidence="2">Niue_2</strain>
        <tissue evidence="2">Leaf</tissue>
    </source>
</reference>
<protein>
    <submittedName>
        <fullName evidence="2">Uncharacterized protein</fullName>
    </submittedName>
</protein>
<dbReference type="OrthoDB" id="10249111at2759"/>